<dbReference type="GO" id="GO:0008168">
    <property type="term" value="F:methyltransferase activity"/>
    <property type="evidence" value="ECO:0007669"/>
    <property type="project" value="UniProtKB-KW"/>
</dbReference>
<dbReference type="Proteomes" id="UP001166191">
    <property type="component" value="Unassembled WGS sequence"/>
</dbReference>
<dbReference type="EMBL" id="JAHKNG010000051">
    <property type="protein sequence ID" value="MBU3032039.1"/>
    <property type="molecule type" value="Genomic_DNA"/>
</dbReference>
<accession>A0ABS6AN66</accession>
<name>A0ABS6AN66_9RHOB</name>
<proteinExistence type="predicted"/>
<keyword evidence="2" id="KW-0808">Transferase</keyword>
<evidence type="ECO:0000259" key="1">
    <source>
        <dbReference type="Pfam" id="PF08241"/>
    </source>
</evidence>
<dbReference type="InterPro" id="IPR013216">
    <property type="entry name" value="Methyltransf_11"/>
</dbReference>
<dbReference type="Pfam" id="PF08241">
    <property type="entry name" value="Methyltransf_11"/>
    <property type="match status" value="1"/>
</dbReference>
<evidence type="ECO:0000313" key="3">
    <source>
        <dbReference type="Proteomes" id="UP001166191"/>
    </source>
</evidence>
<gene>
    <name evidence="2" type="ORF">KNW02_18230</name>
</gene>
<protein>
    <submittedName>
        <fullName evidence="2">Methyltransferase domain-containing protein</fullName>
    </submittedName>
</protein>
<dbReference type="RefSeq" id="WP_216034646.1">
    <property type="nucleotide sequence ID" value="NZ_JAHKNG010000051.1"/>
</dbReference>
<feature type="domain" description="Methyltransferase type 11" evidence="1">
    <location>
        <begin position="116"/>
        <end position="204"/>
    </location>
</feature>
<comment type="caution">
    <text evidence="2">The sequence shown here is derived from an EMBL/GenBank/DDBJ whole genome shotgun (WGS) entry which is preliminary data.</text>
</comment>
<dbReference type="GO" id="GO:0032259">
    <property type="term" value="P:methylation"/>
    <property type="evidence" value="ECO:0007669"/>
    <property type="project" value="UniProtKB-KW"/>
</dbReference>
<sequence length="321" mass="35323">MMNSLAQTNDNLAEMAPWAGLLACPDCRAPLAQATRCDQCGMTFGAEEDGTPVLFPTRGRQVGFDLPHGACDPSRLKTDSFFRYPARHGQPRGGTYHLDRAHADIMAGLSKDSLVLDLGCGGAQMREWVEGQGLRYLGTDISKTRVHDWLQKHGGADLLCDSHALPFRDGSADVIYSAAVWEHLAFPQLAAQEAARVLRPGGYHLGSASFLEPWHDASYFHMSPFGVHMALSLAGLKPLYIWPETAWPGFVAIMQMGNKATKPLSFMGRLMNWWYLAPKAAQAALRQRRWPQPQELILPRATVSGAIAWIAQKPGEETGTR</sequence>
<dbReference type="CDD" id="cd02440">
    <property type="entry name" value="AdoMet_MTases"/>
    <property type="match status" value="1"/>
</dbReference>
<keyword evidence="3" id="KW-1185">Reference proteome</keyword>
<reference evidence="2" key="1">
    <citation type="submission" date="2021-06" db="EMBL/GenBank/DDBJ databases">
        <title>Paracoccus bacterium XHP0099 sp. nov., isolated from the surface waters of the Yellow Sea.</title>
        <authorList>
            <person name="Xue H."/>
            <person name="Zhang D."/>
        </authorList>
    </citation>
    <scope>NUCLEOTIDE SEQUENCE</scope>
    <source>
        <strain evidence="2">XHP0099</strain>
    </source>
</reference>
<keyword evidence="2" id="KW-0489">Methyltransferase</keyword>
<organism evidence="2 3">
    <name type="scientific">Paracoccus marinaquae</name>
    <dbReference type="NCBI Taxonomy" id="2841926"/>
    <lineage>
        <taxon>Bacteria</taxon>
        <taxon>Pseudomonadati</taxon>
        <taxon>Pseudomonadota</taxon>
        <taxon>Alphaproteobacteria</taxon>
        <taxon>Rhodobacterales</taxon>
        <taxon>Paracoccaceae</taxon>
        <taxon>Paracoccus</taxon>
    </lineage>
</organism>
<evidence type="ECO:0000313" key="2">
    <source>
        <dbReference type="EMBL" id="MBU3032039.1"/>
    </source>
</evidence>